<comment type="caution">
    <text evidence="1">The sequence shown here is derived from an EMBL/GenBank/DDBJ whole genome shotgun (WGS) entry which is preliminary data.</text>
</comment>
<protein>
    <submittedName>
        <fullName evidence="1">Uncharacterized protein</fullName>
    </submittedName>
</protein>
<reference evidence="1" key="1">
    <citation type="journal article" date="2014" name="Front. Microbiol.">
        <title>High frequency of phylogenetically diverse reductive dehalogenase-homologous genes in deep subseafloor sedimentary metagenomes.</title>
        <authorList>
            <person name="Kawai M."/>
            <person name="Futagami T."/>
            <person name="Toyoda A."/>
            <person name="Takaki Y."/>
            <person name="Nishi S."/>
            <person name="Hori S."/>
            <person name="Arai W."/>
            <person name="Tsubouchi T."/>
            <person name="Morono Y."/>
            <person name="Uchiyama I."/>
            <person name="Ito T."/>
            <person name="Fujiyama A."/>
            <person name="Inagaki F."/>
            <person name="Takami H."/>
        </authorList>
    </citation>
    <scope>NUCLEOTIDE SEQUENCE</scope>
    <source>
        <strain evidence="1">Expedition CK06-06</strain>
    </source>
</reference>
<sequence>GIWQVGEMDFGCGGHYREWVEQSPEHREKLALWIENMAKMVREKKGPFMESMKVGPK</sequence>
<dbReference type="EMBL" id="BARS01018946">
    <property type="protein sequence ID" value="GAF86394.1"/>
    <property type="molecule type" value="Genomic_DNA"/>
</dbReference>
<feature type="non-terminal residue" evidence="1">
    <location>
        <position position="1"/>
    </location>
</feature>
<dbReference type="AlphaFoldDB" id="X0SZJ7"/>
<evidence type="ECO:0000313" key="1">
    <source>
        <dbReference type="EMBL" id="GAF86394.1"/>
    </source>
</evidence>
<accession>X0SZJ7</accession>
<proteinExistence type="predicted"/>
<organism evidence="1">
    <name type="scientific">marine sediment metagenome</name>
    <dbReference type="NCBI Taxonomy" id="412755"/>
    <lineage>
        <taxon>unclassified sequences</taxon>
        <taxon>metagenomes</taxon>
        <taxon>ecological metagenomes</taxon>
    </lineage>
</organism>
<name>X0SZJ7_9ZZZZ</name>
<gene>
    <name evidence="1" type="ORF">S01H1_30754</name>
</gene>